<dbReference type="PANTHER" id="PTHR22926:SF3">
    <property type="entry name" value="UNDECAPRENYL-PHOSPHATE ALPHA-N-ACETYLGLUCOSAMINYL 1-PHOSPHATE TRANSFERASE"/>
    <property type="match status" value="1"/>
</dbReference>
<dbReference type="InterPro" id="IPR000715">
    <property type="entry name" value="Glycosyl_transferase_4"/>
</dbReference>
<keyword evidence="5 8" id="KW-1133">Transmembrane helix</keyword>
<evidence type="ECO:0000256" key="6">
    <source>
        <dbReference type="ARBA" id="ARBA00023136"/>
    </source>
</evidence>
<feature type="binding site" evidence="7">
    <location>
        <position position="227"/>
    </location>
    <ligand>
        <name>Mg(2+)</name>
        <dbReference type="ChEBI" id="CHEBI:18420"/>
    </ligand>
</feature>
<keyword evidence="6 8" id="KW-0472">Membrane</keyword>
<feature type="transmembrane region" description="Helical" evidence="8">
    <location>
        <begin position="141"/>
        <end position="160"/>
    </location>
</feature>
<proteinExistence type="predicted"/>
<feature type="transmembrane region" description="Helical" evidence="8">
    <location>
        <begin position="306"/>
        <end position="325"/>
    </location>
</feature>
<evidence type="ECO:0000313" key="10">
    <source>
        <dbReference type="Proteomes" id="UP000741360"/>
    </source>
</evidence>
<evidence type="ECO:0000256" key="2">
    <source>
        <dbReference type="ARBA" id="ARBA00022475"/>
    </source>
</evidence>
<evidence type="ECO:0000313" key="9">
    <source>
        <dbReference type="EMBL" id="MBI3013748.1"/>
    </source>
</evidence>
<evidence type="ECO:0000256" key="4">
    <source>
        <dbReference type="ARBA" id="ARBA00022692"/>
    </source>
</evidence>
<feature type="transmembrane region" description="Helical" evidence="8">
    <location>
        <begin position="172"/>
        <end position="191"/>
    </location>
</feature>
<feature type="transmembrane region" description="Helical" evidence="8">
    <location>
        <begin position="86"/>
        <end position="105"/>
    </location>
</feature>
<accession>A0A932LYP7</accession>
<feature type="transmembrane region" description="Helical" evidence="8">
    <location>
        <begin position="7"/>
        <end position="34"/>
    </location>
</feature>
<feature type="transmembrane region" description="Helical" evidence="8">
    <location>
        <begin position="223"/>
        <end position="244"/>
    </location>
</feature>
<feature type="transmembrane region" description="Helical" evidence="8">
    <location>
        <begin position="197"/>
        <end position="216"/>
    </location>
</feature>
<comment type="cofactor">
    <cofactor evidence="7">
        <name>Mg(2+)</name>
        <dbReference type="ChEBI" id="CHEBI:18420"/>
    </cofactor>
</comment>
<dbReference type="InterPro" id="IPR018480">
    <property type="entry name" value="PNAcMuramoyl-5peptid_Trfase_CS"/>
</dbReference>
<dbReference type="EMBL" id="JACPSX010000027">
    <property type="protein sequence ID" value="MBI3013748.1"/>
    <property type="molecule type" value="Genomic_DNA"/>
</dbReference>
<dbReference type="Proteomes" id="UP000741360">
    <property type="component" value="Unassembled WGS sequence"/>
</dbReference>
<dbReference type="CDD" id="cd06853">
    <property type="entry name" value="GT_WecA_like"/>
    <property type="match status" value="1"/>
</dbReference>
<comment type="caution">
    <text evidence="9">The sequence shown here is derived from an EMBL/GenBank/DDBJ whole genome shotgun (WGS) entry which is preliminary data.</text>
</comment>
<feature type="binding site" evidence="7">
    <location>
        <position position="167"/>
    </location>
    <ligand>
        <name>Mg(2+)</name>
        <dbReference type="ChEBI" id="CHEBI:18420"/>
    </ligand>
</feature>
<dbReference type="AlphaFoldDB" id="A0A932LYP7"/>
<dbReference type="GO" id="GO:0005886">
    <property type="term" value="C:plasma membrane"/>
    <property type="evidence" value="ECO:0007669"/>
    <property type="project" value="UniProtKB-SubCell"/>
</dbReference>
<protein>
    <submittedName>
        <fullName evidence="9">Undecaprenyl/decaprenyl-phosphate alpha-N-acetylglucosaminyl 1-phosphate transferase</fullName>
    </submittedName>
</protein>
<name>A0A932LYP7_UNCTE</name>
<evidence type="ECO:0000256" key="5">
    <source>
        <dbReference type="ARBA" id="ARBA00022989"/>
    </source>
</evidence>
<dbReference type="PANTHER" id="PTHR22926">
    <property type="entry name" value="PHOSPHO-N-ACETYLMURAMOYL-PENTAPEPTIDE-TRANSFERASE"/>
    <property type="match status" value="1"/>
</dbReference>
<feature type="transmembrane region" description="Helical" evidence="8">
    <location>
        <begin position="54"/>
        <end position="74"/>
    </location>
</feature>
<gene>
    <name evidence="9" type="ORF">HYY65_01485</name>
</gene>
<dbReference type="PROSITE" id="PS01348">
    <property type="entry name" value="MRAY_2"/>
    <property type="match status" value="1"/>
</dbReference>
<comment type="subcellular location">
    <subcellularLocation>
        <location evidence="1">Cell membrane</location>
        <topology evidence="1">Multi-pass membrane protein</topology>
    </subcellularLocation>
</comment>
<sequence length="525" mass="57131">MSTIDNLAINLILIGSGSFLIALLLTPLLAAWALRKGWVDQPGNRKIHLRGTPRIGGAAIFVGILLPLVSFMVLNGEEIRQTIPHMRIVPALLAAGTGIWLLGIYDDLVGAKAWQKFSLQTLAAYFLYTEGVRIEELSNPLGGSFSLGVLSLPVTLLWIVGVSNAFNLIDGIDGLAAGVGMFTAAILAVIAALNGQILITFVATGLAGALLGFLPFNFHPARIFMGDSGSLLVGFILGSLSIFGNEKGTTAVATLVPIIALGLPIMDTFIVMARRFIQGKALFQADREHIHHRLLSLGYTQRRAALVLYGFTVLSGVAALVMAVGKERSGIVLALLLGAVAATAARRLGYIDLTSVVGRIRSGNKRRRTPRYKNLFVRKMPGTLRRVRELEHLKPLLVDVQKELELDLVRLSFDPFRNESLNLPGAFECQSLPADNGGSGKPAGATDEIWSATVPLNGKRGVLGELTVGKFAWKRRRRGEDDEEWAQQVAEAISRWVQSHCIRTPQMHVQFLKDLQTWPDKWVVM</sequence>
<keyword evidence="2" id="KW-1003">Cell membrane</keyword>
<dbReference type="GO" id="GO:0016780">
    <property type="term" value="F:phosphotransferase activity, for other substituted phosphate groups"/>
    <property type="evidence" value="ECO:0007669"/>
    <property type="project" value="InterPro"/>
</dbReference>
<dbReference type="Pfam" id="PF00953">
    <property type="entry name" value="Glycos_transf_4"/>
    <property type="match status" value="1"/>
</dbReference>
<evidence type="ECO:0000256" key="1">
    <source>
        <dbReference type="ARBA" id="ARBA00004651"/>
    </source>
</evidence>
<keyword evidence="4 8" id="KW-0812">Transmembrane</keyword>
<dbReference type="GO" id="GO:0046872">
    <property type="term" value="F:metal ion binding"/>
    <property type="evidence" value="ECO:0007669"/>
    <property type="project" value="UniProtKB-KW"/>
</dbReference>
<keyword evidence="7" id="KW-0479">Metal-binding</keyword>
<feature type="transmembrane region" description="Helical" evidence="8">
    <location>
        <begin position="250"/>
        <end position="273"/>
    </location>
</feature>
<reference evidence="9" key="1">
    <citation type="submission" date="2020-07" db="EMBL/GenBank/DDBJ databases">
        <title>Huge and variable diversity of episymbiotic CPR bacteria and DPANN archaea in groundwater ecosystems.</title>
        <authorList>
            <person name="He C.Y."/>
            <person name="Keren R."/>
            <person name="Whittaker M."/>
            <person name="Farag I.F."/>
            <person name="Doudna J."/>
            <person name="Cate J.H.D."/>
            <person name="Banfield J.F."/>
        </authorList>
    </citation>
    <scope>NUCLEOTIDE SEQUENCE</scope>
    <source>
        <strain evidence="9">NC_groundwater_717_Ag_S-0.2um_59_8</strain>
    </source>
</reference>
<keyword evidence="7" id="KW-0460">Magnesium</keyword>
<organism evidence="9 10">
    <name type="scientific">Tectimicrobiota bacterium</name>
    <dbReference type="NCBI Taxonomy" id="2528274"/>
    <lineage>
        <taxon>Bacteria</taxon>
        <taxon>Pseudomonadati</taxon>
        <taxon>Nitrospinota/Tectimicrobiota group</taxon>
        <taxon>Candidatus Tectimicrobiota</taxon>
    </lineage>
</organism>
<dbReference type="GO" id="GO:0071555">
    <property type="term" value="P:cell wall organization"/>
    <property type="evidence" value="ECO:0007669"/>
    <property type="project" value="TreeGrafter"/>
</dbReference>
<dbReference type="GO" id="GO:0044038">
    <property type="term" value="P:cell wall macromolecule biosynthetic process"/>
    <property type="evidence" value="ECO:0007669"/>
    <property type="project" value="TreeGrafter"/>
</dbReference>
<evidence type="ECO:0000256" key="8">
    <source>
        <dbReference type="SAM" id="Phobius"/>
    </source>
</evidence>
<evidence type="ECO:0000256" key="7">
    <source>
        <dbReference type="PIRSR" id="PIRSR600715-1"/>
    </source>
</evidence>
<feature type="transmembrane region" description="Helical" evidence="8">
    <location>
        <begin position="331"/>
        <end position="349"/>
    </location>
</feature>
<evidence type="ECO:0000256" key="3">
    <source>
        <dbReference type="ARBA" id="ARBA00022679"/>
    </source>
</evidence>
<dbReference type="GO" id="GO:0009103">
    <property type="term" value="P:lipopolysaccharide biosynthetic process"/>
    <property type="evidence" value="ECO:0007669"/>
    <property type="project" value="TreeGrafter"/>
</dbReference>
<keyword evidence="3 9" id="KW-0808">Transferase</keyword>